<gene>
    <name evidence="2" type="primary">bla</name>
    <name evidence="2" type="ORF">N4264_17635</name>
</gene>
<dbReference type="EMBL" id="CP104694">
    <property type="protein sequence ID" value="UXI66561.1"/>
    <property type="molecule type" value="Genomic_DNA"/>
</dbReference>
<keyword evidence="3" id="KW-1185">Reference proteome</keyword>
<dbReference type="PANTHER" id="PTHR42951:SF17">
    <property type="entry name" value="METALLO-BETA-LACTAMASE DOMAIN-CONTAINING PROTEIN"/>
    <property type="match status" value="1"/>
</dbReference>
<dbReference type="Gene3D" id="3.60.15.10">
    <property type="entry name" value="Ribonuclease Z/Hydroxyacylglutathione hydrolase-like"/>
    <property type="match status" value="1"/>
</dbReference>
<dbReference type="InterPro" id="IPR036866">
    <property type="entry name" value="RibonucZ/Hydroxyglut_hydro"/>
</dbReference>
<evidence type="ECO:0000259" key="1">
    <source>
        <dbReference type="SMART" id="SM00849"/>
    </source>
</evidence>
<dbReference type="CDD" id="cd16290">
    <property type="entry name" value="AIM-1_SMB-1-like_MBL-B3"/>
    <property type="match status" value="1"/>
</dbReference>
<protein>
    <submittedName>
        <fullName evidence="2">Subclass B3 metallo-beta-lactamase</fullName>
        <ecNumber evidence="2">3.5.2.6</ecNumber>
    </submittedName>
</protein>
<evidence type="ECO:0000313" key="2">
    <source>
        <dbReference type="EMBL" id="UXI66561.1"/>
    </source>
</evidence>
<dbReference type="Pfam" id="PF00753">
    <property type="entry name" value="Lactamase_B"/>
    <property type="match status" value="1"/>
</dbReference>
<feature type="domain" description="Metallo-beta-lactamase" evidence="1">
    <location>
        <begin position="48"/>
        <end position="240"/>
    </location>
</feature>
<dbReference type="PANTHER" id="PTHR42951">
    <property type="entry name" value="METALLO-BETA-LACTAMASE DOMAIN-CONTAINING"/>
    <property type="match status" value="1"/>
</dbReference>
<sequence>MLTMMPILAVLAGATPATPPENTIPPSWSQPHKPFRVHGDTYYVGSQGLTALLITSPKGHVLIDVPMAENADLIEANIRSLGFKIEDVRIVLNSHAHHDHAGGIAKLVRDSGAVVHASAHSAVLLKSGGDDASDPQHGLAATFPAVSPVSVVADGETIRIGPNAFTAHATPGHTPGSTTWTWQSCEGEQCLEMVYADSLTAMGAPSYRYGDPAHPHRVADFRRGLEMLKNLPCDLLITPHPEASGFFERIARKDRGEPEALHAAGACRSYAEGAADRLEKRLADEQKSAGAMP</sequence>
<keyword evidence="2" id="KW-0378">Hydrolase</keyword>
<dbReference type="GO" id="GO:0008800">
    <property type="term" value="F:beta-lactamase activity"/>
    <property type="evidence" value="ECO:0007669"/>
    <property type="project" value="UniProtKB-EC"/>
</dbReference>
<evidence type="ECO:0000313" key="3">
    <source>
        <dbReference type="Proteomes" id="UP001064632"/>
    </source>
</evidence>
<dbReference type="NCBIfam" id="NF012229">
    <property type="entry name" value="bla_class_B_core"/>
    <property type="match status" value="1"/>
</dbReference>
<name>A0ABY6B926_9GAMM</name>
<reference evidence="2" key="1">
    <citation type="submission" date="2022-09" db="EMBL/GenBank/DDBJ databases">
        <title>Tahibacter sp. nov., isolated from a fresh water.</title>
        <authorList>
            <person name="Baek J.H."/>
            <person name="Lee J.K."/>
            <person name="Kim J.M."/>
            <person name="Jeon C.O."/>
        </authorList>
    </citation>
    <scope>NUCLEOTIDE SEQUENCE</scope>
    <source>
        <strain evidence="2">W38</strain>
    </source>
</reference>
<organism evidence="2 3">
    <name type="scientific">Tahibacter amnicola</name>
    <dbReference type="NCBI Taxonomy" id="2976241"/>
    <lineage>
        <taxon>Bacteria</taxon>
        <taxon>Pseudomonadati</taxon>
        <taxon>Pseudomonadota</taxon>
        <taxon>Gammaproteobacteria</taxon>
        <taxon>Lysobacterales</taxon>
        <taxon>Rhodanobacteraceae</taxon>
        <taxon>Tahibacter</taxon>
    </lineage>
</organism>
<dbReference type="InterPro" id="IPR001279">
    <property type="entry name" value="Metallo-B-lactamas"/>
</dbReference>
<proteinExistence type="predicted"/>
<dbReference type="RefSeq" id="WP_261693545.1">
    <property type="nucleotide sequence ID" value="NZ_CP104694.1"/>
</dbReference>
<dbReference type="SMART" id="SM00849">
    <property type="entry name" value="Lactamase_B"/>
    <property type="match status" value="1"/>
</dbReference>
<accession>A0ABY6B926</accession>
<dbReference type="EC" id="3.5.2.6" evidence="2"/>
<dbReference type="SUPFAM" id="SSF56281">
    <property type="entry name" value="Metallo-hydrolase/oxidoreductase"/>
    <property type="match status" value="1"/>
</dbReference>
<dbReference type="InterPro" id="IPR050855">
    <property type="entry name" value="NDM-1-like"/>
</dbReference>
<dbReference type="Proteomes" id="UP001064632">
    <property type="component" value="Chromosome"/>
</dbReference>
<dbReference type="NCBIfam" id="NF033105">
    <property type="entry name" value="bla_subclass_B3"/>
    <property type="match status" value="1"/>
</dbReference>